<keyword evidence="2 4" id="KW-0732">Signal</keyword>
<dbReference type="InterPro" id="IPR011990">
    <property type="entry name" value="TPR-like_helical_dom_sf"/>
</dbReference>
<keyword evidence="3" id="KW-0325">Glycoprotein</keyword>
<dbReference type="Proteomes" id="UP000789390">
    <property type="component" value="Unassembled WGS sequence"/>
</dbReference>
<evidence type="ECO:0000256" key="4">
    <source>
        <dbReference type="SAM" id="SignalP"/>
    </source>
</evidence>
<dbReference type="GO" id="GO:0005518">
    <property type="term" value="F:collagen binding"/>
    <property type="evidence" value="ECO:0007669"/>
    <property type="project" value="TreeGrafter"/>
</dbReference>
<dbReference type="GO" id="GO:0030199">
    <property type="term" value="P:collagen fibril organization"/>
    <property type="evidence" value="ECO:0007669"/>
    <property type="project" value="TreeGrafter"/>
</dbReference>
<evidence type="ECO:0000259" key="5">
    <source>
        <dbReference type="Pfam" id="PF23557"/>
    </source>
</evidence>
<dbReference type="PANTHER" id="PTHR13986:SF8">
    <property type="entry name" value="PROLYL 3-HYDROXYLASE 1-LIKE PROTEIN"/>
    <property type="match status" value="1"/>
</dbReference>
<evidence type="ECO:0000256" key="1">
    <source>
        <dbReference type="ARBA" id="ARBA00006487"/>
    </source>
</evidence>
<feature type="signal peptide" evidence="4">
    <location>
        <begin position="1"/>
        <end position="17"/>
    </location>
</feature>
<feature type="chain" id="PRO_5035207354" description="Leprecan-like alpha-helical domain-containing protein" evidence="4">
    <location>
        <begin position="18"/>
        <end position="397"/>
    </location>
</feature>
<keyword evidence="7" id="KW-1185">Reference proteome</keyword>
<gene>
    <name evidence="6" type="ORF">DGAL_LOCUS10694</name>
</gene>
<dbReference type="AlphaFoldDB" id="A0A8J2RML5"/>
<dbReference type="PANTHER" id="PTHR13986">
    <property type="entry name" value="PROTEIN LYSINE HYDROXYLATION COMPLEX COMPONENT"/>
    <property type="match status" value="1"/>
</dbReference>
<name>A0A8J2RML5_9CRUS</name>
<organism evidence="6 7">
    <name type="scientific">Daphnia galeata</name>
    <dbReference type="NCBI Taxonomy" id="27404"/>
    <lineage>
        <taxon>Eukaryota</taxon>
        <taxon>Metazoa</taxon>
        <taxon>Ecdysozoa</taxon>
        <taxon>Arthropoda</taxon>
        <taxon>Crustacea</taxon>
        <taxon>Branchiopoda</taxon>
        <taxon>Diplostraca</taxon>
        <taxon>Cladocera</taxon>
        <taxon>Anomopoda</taxon>
        <taxon>Daphniidae</taxon>
        <taxon>Daphnia</taxon>
    </lineage>
</organism>
<dbReference type="Pfam" id="PF23557">
    <property type="entry name" value="TPR_leprecan"/>
    <property type="match status" value="1"/>
</dbReference>
<dbReference type="GO" id="GO:0005783">
    <property type="term" value="C:endoplasmic reticulum"/>
    <property type="evidence" value="ECO:0007669"/>
    <property type="project" value="TreeGrafter"/>
</dbReference>
<reference evidence="6" key="1">
    <citation type="submission" date="2021-11" db="EMBL/GenBank/DDBJ databases">
        <authorList>
            <person name="Schell T."/>
        </authorList>
    </citation>
    <scope>NUCLEOTIDE SEQUENCE</scope>
    <source>
        <strain evidence="6">M5</strain>
    </source>
</reference>
<evidence type="ECO:0000313" key="7">
    <source>
        <dbReference type="Proteomes" id="UP000789390"/>
    </source>
</evidence>
<evidence type="ECO:0000313" key="6">
    <source>
        <dbReference type="EMBL" id="CAH0107400.1"/>
    </source>
</evidence>
<evidence type="ECO:0000256" key="3">
    <source>
        <dbReference type="ARBA" id="ARBA00023180"/>
    </source>
</evidence>
<comment type="caution">
    <text evidence="6">The sequence shown here is derived from an EMBL/GenBank/DDBJ whole genome shotgun (WGS) entry which is preliminary data.</text>
</comment>
<sequence>MLFKACFLSLLVYFCSATKADPANSYDILYSQAVEAYLNEEWDECVTRMNEAIEDYHFYKDAVVGCRLECLKESFDKPLVSPQLEDMKLWEKMIKKTLCLLKCKKGILKNRAEIVDRKVADDFDTLKPYDYLQLCYFKTNDNIKAASCAYTFLTMNTNHTVMKENLRFFINELKVDPAYVINLEAKPYVDLYIRGSESYKKKDYDRTTTNMELSLVEYLEAEEECRAHCEGPFDQGWFPDFISSISNHYTFTLRCKRKCASKLGNLNGEKHDDLLPSHYHYLQFAYFKMGNIEKACQAAASYLLFFPDDETMNENKVYYMTLGNVHEGMFVPRTEAVNYHERDLGEKALLQFIEDNFQFDEGEILEATGPAVVPISTDLAVVSTDNIISENEIPEST</sequence>
<dbReference type="EMBL" id="CAKKLH010000268">
    <property type="protein sequence ID" value="CAH0107400.1"/>
    <property type="molecule type" value="Genomic_DNA"/>
</dbReference>
<dbReference type="InterPro" id="IPR056585">
    <property type="entry name" value="Leprecan_dom"/>
</dbReference>
<proteinExistence type="inferred from homology"/>
<dbReference type="InterPro" id="IPR052284">
    <property type="entry name" value="Collagen_mod_leprecan"/>
</dbReference>
<evidence type="ECO:0000256" key="2">
    <source>
        <dbReference type="ARBA" id="ARBA00022729"/>
    </source>
</evidence>
<dbReference type="OrthoDB" id="8517835at2759"/>
<feature type="domain" description="Leprecan-like alpha-helical" evidence="5">
    <location>
        <begin position="26"/>
        <end position="320"/>
    </location>
</feature>
<accession>A0A8J2RML5</accession>
<protein>
    <recommendedName>
        <fullName evidence="5">Leprecan-like alpha-helical domain-containing protein</fullName>
    </recommendedName>
</protein>
<comment type="similarity">
    <text evidence="1">Belongs to the leprecan family.</text>
</comment>
<dbReference type="Gene3D" id="1.25.40.10">
    <property type="entry name" value="Tetratricopeptide repeat domain"/>
    <property type="match status" value="2"/>
</dbReference>